<dbReference type="OrthoDB" id="73848at2"/>
<sequence length="87" mass="9947">MPKIIDLRFRWIAGTMNQLRFVYAGRTYTMRLTDLQWMHGRFSCDRLYLSGSVSLAFSAGQIDHLLAYLAQPSELQAGLAQWSPPLP</sequence>
<keyword evidence="2" id="KW-1185">Reference proteome</keyword>
<proteinExistence type="predicted"/>
<evidence type="ECO:0000313" key="1">
    <source>
        <dbReference type="EMBL" id="AWN24177.1"/>
    </source>
</evidence>
<dbReference type="RefSeq" id="WP_109827903.1">
    <property type="nucleotide sequence ID" value="NZ_CP029494.1"/>
</dbReference>
<accession>A0A2Z3JG54</accession>
<reference evidence="1 2" key="1">
    <citation type="submission" date="2018-05" db="EMBL/GenBank/DDBJ databases">
        <title>Complete Genome Sequence of Deinococcus sp. strain 17bor-2.</title>
        <authorList>
            <person name="Srinivasan S."/>
        </authorList>
    </citation>
    <scope>NUCLEOTIDE SEQUENCE [LARGE SCALE GENOMIC DNA]</scope>
    <source>
        <strain evidence="1 2">17bor-2</strain>
    </source>
</reference>
<evidence type="ECO:0000313" key="2">
    <source>
        <dbReference type="Proteomes" id="UP000245368"/>
    </source>
</evidence>
<dbReference type="AlphaFoldDB" id="A0A2Z3JG54"/>
<protein>
    <submittedName>
        <fullName evidence="1">Uncharacterized protein</fullName>
    </submittedName>
</protein>
<name>A0A2Z3JG54_9DEIO</name>
<dbReference type="KEGG" id="dez:DKM44_13845"/>
<gene>
    <name evidence="1" type="ORF">DKM44_13845</name>
</gene>
<dbReference type="Proteomes" id="UP000245368">
    <property type="component" value="Chromosome"/>
</dbReference>
<organism evidence="1 2">
    <name type="scientific">Deinococcus irradiatisoli</name>
    <dbReference type="NCBI Taxonomy" id="2202254"/>
    <lineage>
        <taxon>Bacteria</taxon>
        <taxon>Thermotogati</taxon>
        <taxon>Deinococcota</taxon>
        <taxon>Deinococci</taxon>
        <taxon>Deinococcales</taxon>
        <taxon>Deinococcaceae</taxon>
        <taxon>Deinococcus</taxon>
    </lineage>
</organism>
<dbReference type="EMBL" id="CP029494">
    <property type="protein sequence ID" value="AWN24177.1"/>
    <property type="molecule type" value="Genomic_DNA"/>
</dbReference>